<dbReference type="PANTHER" id="PTHR39339:SF1">
    <property type="entry name" value="CHAD DOMAIN-CONTAINING PROTEIN"/>
    <property type="match status" value="1"/>
</dbReference>
<protein>
    <submittedName>
        <fullName evidence="3">CHAD domain-containing protein</fullName>
    </submittedName>
</protein>
<feature type="region of interest" description="Disordered" evidence="1">
    <location>
        <begin position="1"/>
        <end position="43"/>
    </location>
</feature>
<feature type="domain" description="CHAD" evidence="2">
    <location>
        <begin position="249"/>
        <end position="534"/>
    </location>
</feature>
<organism evidence="3 4">
    <name type="scientific">Prauserella endophytica</name>
    <dbReference type="NCBI Taxonomy" id="1592324"/>
    <lineage>
        <taxon>Bacteria</taxon>
        <taxon>Bacillati</taxon>
        <taxon>Actinomycetota</taxon>
        <taxon>Actinomycetes</taxon>
        <taxon>Pseudonocardiales</taxon>
        <taxon>Pseudonocardiaceae</taxon>
        <taxon>Prauserella</taxon>
        <taxon>Prauserella coralliicola group</taxon>
    </lineage>
</organism>
<dbReference type="Proteomes" id="UP000309992">
    <property type="component" value="Unassembled WGS sequence"/>
</dbReference>
<sequence>MLNDRRTRGFQQVNYNRPNSVRSSPGFAAVPKDSHPPSLHWRGEPTRGEAEAVLAALEPVTASRYELSVGPRRVRTVTYLDTVDWRLRGKGLVASHERASGPGTLTIDGDGVSGTTRLTELPQWPARVEQLPEGEARDGMASAMWVRAVGPVLRSRAVTREVAVLDDEGKTVVRLDWAEVTGIDPVATPPLVRVSLWPVLGYGRDAKRVRKALRAAEGFADVDGDLYDGLLTAAGIVPEEAAAPAITREMPADVAIATALHGFAGVIAVNVNGVLDDIDTEFLHDLRVAVRRTRSLLKLAGDVLPPRLVARYEPDFKWLGDITTPTRDLDVYLLEFDALTAMLVAGEPDDLAPFGELLRAEREKARRTLARALRSQRFTRLIEGWQAALAEIIDRERSEAELSAEALAGQRVRRMVKKVVRRARSITPESPSESVHDLRKRCKELRYLLEVVKPVCDEAAHRAVIKDLKKVQDILGAFQDGEVQSESLRGFAERLQAGNRRPPAATLLAMGELSAGFVDMQLRARHDLTEALERFLGPATHERIKALLP</sequence>
<comment type="caution">
    <text evidence="3">The sequence shown here is derived from an EMBL/GenBank/DDBJ whole genome shotgun (WGS) entry which is preliminary data.</text>
</comment>
<dbReference type="EMBL" id="SWMS01000016">
    <property type="protein sequence ID" value="TKG66305.1"/>
    <property type="molecule type" value="Genomic_DNA"/>
</dbReference>
<dbReference type="PANTHER" id="PTHR39339">
    <property type="entry name" value="SLR1444 PROTEIN"/>
    <property type="match status" value="1"/>
</dbReference>
<keyword evidence="4" id="KW-1185">Reference proteome</keyword>
<accession>A0ABY2RZB9</accession>
<dbReference type="Gene3D" id="1.40.20.10">
    <property type="entry name" value="CHAD domain"/>
    <property type="match status" value="1"/>
</dbReference>
<evidence type="ECO:0000256" key="1">
    <source>
        <dbReference type="SAM" id="MobiDB-lite"/>
    </source>
</evidence>
<dbReference type="Pfam" id="PF05235">
    <property type="entry name" value="CHAD"/>
    <property type="match status" value="1"/>
</dbReference>
<name>A0ABY2RZB9_9PSEU</name>
<reference evidence="3 4" key="1">
    <citation type="journal article" date="2015" name="Antonie Van Leeuwenhoek">
        <title>Prauserella endophytica sp. nov., an endophytic actinobacterium isolated from Tamarix taklamakanensis.</title>
        <authorList>
            <person name="Liu J.M."/>
            <person name="Habden X."/>
            <person name="Guo L."/>
            <person name="Tuo L."/>
            <person name="Jiang Z.K."/>
            <person name="Liu S.W."/>
            <person name="Liu X.F."/>
            <person name="Chen L."/>
            <person name="Li R.F."/>
            <person name="Zhang Y.Q."/>
            <person name="Sun C.H."/>
        </authorList>
    </citation>
    <scope>NUCLEOTIDE SEQUENCE [LARGE SCALE GENOMIC DNA]</scope>
    <source>
        <strain evidence="3 4">CGMCC 4.7182</strain>
    </source>
</reference>
<feature type="compositionally biased region" description="Polar residues" evidence="1">
    <location>
        <begin position="9"/>
        <end position="23"/>
    </location>
</feature>
<evidence type="ECO:0000313" key="3">
    <source>
        <dbReference type="EMBL" id="TKG66305.1"/>
    </source>
</evidence>
<gene>
    <name evidence="3" type="ORF">FCN18_26160</name>
</gene>
<dbReference type="SMART" id="SM00880">
    <property type="entry name" value="CHAD"/>
    <property type="match status" value="1"/>
</dbReference>
<dbReference type="PROSITE" id="PS51708">
    <property type="entry name" value="CHAD"/>
    <property type="match status" value="1"/>
</dbReference>
<evidence type="ECO:0000313" key="4">
    <source>
        <dbReference type="Proteomes" id="UP000309992"/>
    </source>
</evidence>
<evidence type="ECO:0000259" key="2">
    <source>
        <dbReference type="PROSITE" id="PS51708"/>
    </source>
</evidence>
<dbReference type="InterPro" id="IPR038186">
    <property type="entry name" value="CHAD_dom_sf"/>
</dbReference>
<dbReference type="InterPro" id="IPR007899">
    <property type="entry name" value="CHAD_dom"/>
</dbReference>
<proteinExistence type="predicted"/>